<dbReference type="Pfam" id="PF03140">
    <property type="entry name" value="DUF247"/>
    <property type="match status" value="1"/>
</dbReference>
<sequence>MEASTYKTREQLKSGHHILGEITQADEDLVSSIKEKMENISSSNTIFRVPEKLRNGNEKVYVPNEVSIGPFHHGKETLQVMEDHKWQYLYALLSRKPNLEEILNGCVKALRELEQRARKCYAEEIQLTSNQFVEMMLVDGCFIIELLFKYALKGLRRLGDPLFTTPGMLFVIRWNIILFENQIPLFILQRLFEIVPIPRQCNQSLNELAFRFFRNILPGEQEVVTERINQGGNHLLDLISHCYLPTYPLEQLKQSGSSKVIECATKLQKAGIKFRKVTAKSLLDIKFVDGVFRIPPLKIHGFSEALFANLIAIEEHHCEMQHITSYVFLMNTLIKSDRDVRLLRRQRILISDEDKDKDVYELFHKLCEDVNVKDLYYAGLFEQINQYKKRSWSACWDNLKHKLCL</sequence>
<comment type="caution">
    <text evidence="1">The sequence shown here is derived from an EMBL/GenBank/DDBJ whole genome shotgun (WGS) entry which is preliminary data.</text>
</comment>
<evidence type="ECO:0000313" key="1">
    <source>
        <dbReference type="EMBL" id="KAJ7980387.1"/>
    </source>
</evidence>
<proteinExistence type="predicted"/>
<protein>
    <submittedName>
        <fullName evidence="1">Uncharacterized protein</fullName>
    </submittedName>
</protein>
<dbReference type="AlphaFoldDB" id="A0AAD7QF90"/>
<accession>A0AAD7QF90</accession>
<gene>
    <name evidence="1" type="ORF">O6P43_003670</name>
</gene>
<dbReference type="PANTHER" id="PTHR31170">
    <property type="entry name" value="BNAC04G53230D PROTEIN"/>
    <property type="match status" value="1"/>
</dbReference>
<dbReference type="InterPro" id="IPR004158">
    <property type="entry name" value="DUF247_pln"/>
</dbReference>
<evidence type="ECO:0000313" key="2">
    <source>
        <dbReference type="Proteomes" id="UP001163823"/>
    </source>
</evidence>
<name>A0AAD7QF90_QUISA</name>
<organism evidence="1 2">
    <name type="scientific">Quillaja saponaria</name>
    <name type="common">Soap bark tree</name>
    <dbReference type="NCBI Taxonomy" id="32244"/>
    <lineage>
        <taxon>Eukaryota</taxon>
        <taxon>Viridiplantae</taxon>
        <taxon>Streptophyta</taxon>
        <taxon>Embryophyta</taxon>
        <taxon>Tracheophyta</taxon>
        <taxon>Spermatophyta</taxon>
        <taxon>Magnoliopsida</taxon>
        <taxon>eudicotyledons</taxon>
        <taxon>Gunneridae</taxon>
        <taxon>Pentapetalae</taxon>
        <taxon>rosids</taxon>
        <taxon>fabids</taxon>
        <taxon>Fabales</taxon>
        <taxon>Quillajaceae</taxon>
        <taxon>Quillaja</taxon>
    </lineage>
</organism>
<dbReference type="KEGG" id="qsa:O6P43_003670"/>
<dbReference type="PANTHER" id="PTHR31170:SF25">
    <property type="entry name" value="BNAA09G04570D PROTEIN"/>
    <property type="match status" value="1"/>
</dbReference>
<reference evidence="1" key="1">
    <citation type="journal article" date="2023" name="Science">
        <title>Elucidation of the pathway for biosynthesis of saponin adjuvants from the soapbark tree.</title>
        <authorList>
            <person name="Reed J."/>
            <person name="Orme A."/>
            <person name="El-Demerdash A."/>
            <person name="Owen C."/>
            <person name="Martin L.B.B."/>
            <person name="Misra R.C."/>
            <person name="Kikuchi S."/>
            <person name="Rejzek M."/>
            <person name="Martin A.C."/>
            <person name="Harkess A."/>
            <person name="Leebens-Mack J."/>
            <person name="Louveau T."/>
            <person name="Stephenson M.J."/>
            <person name="Osbourn A."/>
        </authorList>
    </citation>
    <scope>NUCLEOTIDE SEQUENCE</scope>
    <source>
        <strain evidence="1">S10</strain>
    </source>
</reference>
<dbReference type="Proteomes" id="UP001163823">
    <property type="component" value="Chromosome 2"/>
</dbReference>
<keyword evidence="2" id="KW-1185">Reference proteome</keyword>
<dbReference type="EMBL" id="JARAOO010000002">
    <property type="protein sequence ID" value="KAJ7980387.1"/>
    <property type="molecule type" value="Genomic_DNA"/>
</dbReference>